<evidence type="ECO:0000256" key="4">
    <source>
        <dbReference type="ARBA" id="ARBA00022801"/>
    </source>
</evidence>
<feature type="binding site" evidence="5">
    <location>
        <position position="115"/>
    </location>
    <ligand>
        <name>a divalent metal cation</name>
        <dbReference type="ChEBI" id="CHEBI:60240"/>
        <label>1</label>
    </ligand>
</feature>
<feature type="binding site" evidence="5">
    <location>
        <position position="225"/>
    </location>
    <ligand>
        <name>a divalent metal cation</name>
        <dbReference type="ChEBI" id="CHEBI:60240"/>
        <label>1</label>
    </ligand>
</feature>
<dbReference type="GO" id="GO:0005829">
    <property type="term" value="C:cytosol"/>
    <property type="evidence" value="ECO:0007669"/>
    <property type="project" value="TreeGrafter"/>
</dbReference>
<dbReference type="SUPFAM" id="SSF51556">
    <property type="entry name" value="Metallo-dependent hydrolases"/>
    <property type="match status" value="1"/>
</dbReference>
<dbReference type="Gene3D" id="3.20.20.140">
    <property type="entry name" value="Metal-dependent hydrolases"/>
    <property type="match status" value="1"/>
</dbReference>
<keyword evidence="7" id="KW-1185">Reference proteome</keyword>
<comment type="caution">
    <text evidence="6">The sequence shown here is derived from an EMBL/GenBank/DDBJ whole genome shotgun (WGS) entry which is preliminary data.</text>
</comment>
<dbReference type="AlphaFoldDB" id="A0A1X0NWJ2"/>
<dbReference type="GO" id="GO:0046872">
    <property type="term" value="F:metal ion binding"/>
    <property type="evidence" value="ECO:0007669"/>
    <property type="project" value="UniProtKB-KW"/>
</dbReference>
<keyword evidence="3 5" id="KW-0479">Metal-binding</keyword>
<dbReference type="VEuPathDB" id="TriTrypDB:TM35_000161180"/>
<feature type="binding site" evidence="5">
    <location>
        <position position="177"/>
    </location>
    <ligand>
        <name>a divalent metal cation</name>
        <dbReference type="ChEBI" id="CHEBI:60240"/>
        <label>2</label>
    </ligand>
</feature>
<dbReference type="GeneID" id="39985770"/>
<evidence type="ECO:0000256" key="5">
    <source>
        <dbReference type="PIRSR" id="PIRSR005902-1"/>
    </source>
</evidence>
<organism evidence="6 7">
    <name type="scientific">Trypanosoma theileri</name>
    <dbReference type="NCBI Taxonomy" id="67003"/>
    <lineage>
        <taxon>Eukaryota</taxon>
        <taxon>Discoba</taxon>
        <taxon>Euglenozoa</taxon>
        <taxon>Kinetoplastea</taxon>
        <taxon>Metakinetoplastina</taxon>
        <taxon>Trypanosomatida</taxon>
        <taxon>Trypanosomatidae</taxon>
        <taxon>Trypanosoma</taxon>
    </lineage>
</organism>
<dbReference type="FunFam" id="3.20.20.140:FF:000040">
    <property type="entry name" value="Putative tatD related deoxyribonuclease"/>
    <property type="match status" value="1"/>
</dbReference>
<dbReference type="InterPro" id="IPR050891">
    <property type="entry name" value="TatD-type_Hydrolase"/>
</dbReference>
<name>A0A1X0NWJ2_9TRYP</name>
<feature type="binding site" evidence="5">
    <location>
        <position position="152"/>
    </location>
    <ligand>
        <name>a divalent metal cation</name>
        <dbReference type="ChEBI" id="CHEBI:60240"/>
        <label>2</label>
    </ligand>
</feature>
<protein>
    <submittedName>
        <fullName evidence="6">TatD related deoxyribonuclease</fullName>
    </submittedName>
</protein>
<dbReference type="PROSITE" id="PS01090">
    <property type="entry name" value="TATD_2"/>
    <property type="match status" value="1"/>
</dbReference>
<dbReference type="GO" id="GO:0008296">
    <property type="term" value="F:3'-5'-DNA exonuclease activity"/>
    <property type="evidence" value="ECO:0007669"/>
    <property type="project" value="TreeGrafter"/>
</dbReference>
<dbReference type="OrthoDB" id="6079689at2759"/>
<dbReference type="CDD" id="cd01310">
    <property type="entry name" value="TatD_DNAse"/>
    <property type="match status" value="1"/>
</dbReference>
<dbReference type="InterPro" id="IPR032466">
    <property type="entry name" value="Metal_Hydrolase"/>
</dbReference>
<dbReference type="Proteomes" id="UP000192257">
    <property type="component" value="Unassembled WGS sequence"/>
</dbReference>
<evidence type="ECO:0000256" key="2">
    <source>
        <dbReference type="ARBA" id="ARBA00022722"/>
    </source>
</evidence>
<keyword evidence="4" id="KW-0378">Hydrolase</keyword>
<dbReference type="PANTHER" id="PTHR10060">
    <property type="entry name" value="TATD FAMILY DEOXYRIBONUCLEASE"/>
    <property type="match status" value="1"/>
</dbReference>
<dbReference type="PANTHER" id="PTHR10060:SF15">
    <property type="entry name" value="DEOXYRIBONUCLEASE TATDN1"/>
    <property type="match status" value="1"/>
</dbReference>
<dbReference type="EMBL" id="NBCO01000016">
    <property type="protein sequence ID" value="ORC88480.1"/>
    <property type="molecule type" value="Genomic_DNA"/>
</dbReference>
<dbReference type="InterPro" id="IPR018228">
    <property type="entry name" value="DNase_TatD-rel_CS"/>
</dbReference>
<evidence type="ECO:0000313" key="7">
    <source>
        <dbReference type="Proteomes" id="UP000192257"/>
    </source>
</evidence>
<dbReference type="RefSeq" id="XP_028882546.1">
    <property type="nucleotide sequence ID" value="XM_029025990.1"/>
</dbReference>
<reference evidence="6 7" key="1">
    <citation type="submission" date="2017-03" db="EMBL/GenBank/DDBJ databases">
        <title>An alternative strategy for trypanosome survival in the mammalian bloodstream revealed through genome and transcriptome analysis of the ubiquitous bovine parasite Trypanosoma (Megatrypanum) theileri.</title>
        <authorList>
            <person name="Kelly S."/>
            <person name="Ivens A."/>
            <person name="Mott A."/>
            <person name="O'Neill E."/>
            <person name="Emms D."/>
            <person name="Macleod O."/>
            <person name="Voorheis P."/>
            <person name="Matthews J."/>
            <person name="Matthews K."/>
            <person name="Carrington M."/>
        </authorList>
    </citation>
    <scope>NUCLEOTIDE SEQUENCE [LARGE SCALE GENOMIC DNA]</scope>
    <source>
        <strain evidence="6">Edinburgh</strain>
    </source>
</reference>
<comment type="similarity">
    <text evidence="1">Belongs to the metallo-dependent hydrolases superfamily. TatD-type hydrolase family.</text>
</comment>
<proteinExistence type="inferred from homology"/>
<dbReference type="Pfam" id="PF01026">
    <property type="entry name" value="TatD_DNase"/>
    <property type="match status" value="1"/>
</dbReference>
<sequence>MIDIGINLTDGMYQGIYHGHKRHVADIEAVLSRAVTVGVRCLLITAGSLEESRQAIALCKKYNSNDLQCFCTVGCHPTRCGEFVQDPERYYNDLRVLVAEHTVKKDGGCVAAVGEIGLDYDRLFFCDKEVQLPYFIKQLELAEEFELPLFLHDRNTGDDFYNILKQYRHKFNGGVVHSFTGSKKELEMLLELGLYIGVNGCSLKSADNIDVVKSISLDRIMIETDGPWCEMRNTHASHEVLMGAAKCGGVSEALLASFPTCRKEKFVEGSLVKSRCEPCHIVRVLEVIYELHREKVPSIEALAVSIYENTRKLFPFRPHNACQ</sequence>
<dbReference type="InterPro" id="IPR001130">
    <property type="entry name" value="TatD-like"/>
</dbReference>
<dbReference type="PIRSF" id="PIRSF005902">
    <property type="entry name" value="DNase_TatD"/>
    <property type="match status" value="1"/>
</dbReference>
<evidence type="ECO:0000256" key="3">
    <source>
        <dbReference type="ARBA" id="ARBA00022723"/>
    </source>
</evidence>
<accession>A0A1X0NWJ2</accession>
<dbReference type="PROSITE" id="PS01091">
    <property type="entry name" value="TATD_3"/>
    <property type="match status" value="1"/>
</dbReference>
<keyword evidence="2" id="KW-0540">Nuclease</keyword>
<gene>
    <name evidence="6" type="ORF">TM35_000161180</name>
</gene>
<evidence type="ECO:0000313" key="6">
    <source>
        <dbReference type="EMBL" id="ORC88480.1"/>
    </source>
</evidence>
<evidence type="ECO:0000256" key="1">
    <source>
        <dbReference type="ARBA" id="ARBA00009275"/>
    </source>
</evidence>